<keyword evidence="1" id="KW-0472">Membrane</keyword>
<protein>
    <submittedName>
        <fullName evidence="2">Uncharacterized protein</fullName>
    </submittedName>
</protein>
<evidence type="ECO:0000313" key="2">
    <source>
        <dbReference type="EMBL" id="GBN04147.1"/>
    </source>
</evidence>
<evidence type="ECO:0000256" key="1">
    <source>
        <dbReference type="SAM" id="Phobius"/>
    </source>
</evidence>
<accession>A0A4Y2KR61</accession>
<dbReference type="EMBL" id="BGPR01004861">
    <property type="protein sequence ID" value="GBN04147.1"/>
    <property type="molecule type" value="Genomic_DNA"/>
</dbReference>
<keyword evidence="1" id="KW-0812">Transmembrane</keyword>
<name>A0A4Y2KR61_ARAVE</name>
<feature type="transmembrane region" description="Helical" evidence="1">
    <location>
        <begin position="40"/>
        <end position="62"/>
    </location>
</feature>
<comment type="caution">
    <text evidence="2">The sequence shown here is derived from an EMBL/GenBank/DDBJ whole genome shotgun (WGS) entry which is preliminary data.</text>
</comment>
<dbReference type="AlphaFoldDB" id="A0A4Y2KR61"/>
<organism evidence="2 3">
    <name type="scientific">Araneus ventricosus</name>
    <name type="common">Orbweaver spider</name>
    <name type="synonym">Epeira ventricosa</name>
    <dbReference type="NCBI Taxonomy" id="182803"/>
    <lineage>
        <taxon>Eukaryota</taxon>
        <taxon>Metazoa</taxon>
        <taxon>Ecdysozoa</taxon>
        <taxon>Arthropoda</taxon>
        <taxon>Chelicerata</taxon>
        <taxon>Arachnida</taxon>
        <taxon>Araneae</taxon>
        <taxon>Araneomorphae</taxon>
        <taxon>Entelegynae</taxon>
        <taxon>Araneoidea</taxon>
        <taxon>Araneidae</taxon>
        <taxon>Araneus</taxon>
    </lineage>
</organism>
<keyword evidence="3" id="KW-1185">Reference proteome</keyword>
<reference evidence="2 3" key="1">
    <citation type="journal article" date="2019" name="Sci. Rep.">
        <title>Orb-weaving spider Araneus ventricosus genome elucidates the spidroin gene catalogue.</title>
        <authorList>
            <person name="Kono N."/>
            <person name="Nakamura H."/>
            <person name="Ohtoshi R."/>
            <person name="Moran D.A.P."/>
            <person name="Shinohara A."/>
            <person name="Yoshida Y."/>
            <person name="Fujiwara M."/>
            <person name="Mori M."/>
            <person name="Tomita M."/>
            <person name="Arakawa K."/>
        </authorList>
    </citation>
    <scope>NUCLEOTIDE SEQUENCE [LARGE SCALE GENOMIC DNA]</scope>
</reference>
<dbReference type="Proteomes" id="UP000499080">
    <property type="component" value="Unassembled WGS sequence"/>
</dbReference>
<proteinExistence type="predicted"/>
<dbReference type="OrthoDB" id="6781784at2759"/>
<evidence type="ECO:0000313" key="3">
    <source>
        <dbReference type="Proteomes" id="UP000499080"/>
    </source>
</evidence>
<keyword evidence="1" id="KW-1133">Transmembrane helix</keyword>
<gene>
    <name evidence="2" type="ORF">AVEN_119015_1</name>
</gene>
<sequence>MYGGHGHSLNLAVVQKETKSKESKQKISKKKSTAVNLMTLQHLLLISVTIQNLVAVMLKISFKFDLVLMYLRMFLEITEAKVTIDMLEFVTNMMLKMGEVKVSYFRATDGNCQLFRFMEEDISYVDLHQIISVLPNPDIVIKGNRVFYHFSYSIDVFEKA</sequence>